<sequence length="147" mass="16038">MPYEYEYPYGTNWFRSRCKAWSVCAGAFRNLCAGSMRNACTKHAVCSTRTVCAGNQQSFPPRNEHRASTIDAPYGHESQESHSSGTWEPGTPPGTRRRTTTTTTTRSRTNFPTRTVLGSSKTNSGGGNLEPSGVAFSVVLRKKPAGL</sequence>
<protein>
    <submittedName>
        <fullName evidence="2">Uncharacterized protein</fullName>
    </submittedName>
</protein>
<dbReference type="AlphaFoldDB" id="A0A7S4ELW1"/>
<feature type="compositionally biased region" description="Low complexity" evidence="1">
    <location>
        <begin position="100"/>
        <end position="115"/>
    </location>
</feature>
<evidence type="ECO:0000256" key="1">
    <source>
        <dbReference type="SAM" id="MobiDB-lite"/>
    </source>
</evidence>
<proteinExistence type="predicted"/>
<reference evidence="2" key="1">
    <citation type="submission" date="2021-01" db="EMBL/GenBank/DDBJ databases">
        <authorList>
            <person name="Corre E."/>
            <person name="Pelletier E."/>
            <person name="Niang G."/>
            <person name="Scheremetjew M."/>
            <person name="Finn R."/>
            <person name="Kale V."/>
            <person name="Holt S."/>
            <person name="Cochrane G."/>
            <person name="Meng A."/>
            <person name="Brown T."/>
            <person name="Cohen L."/>
        </authorList>
    </citation>
    <scope>NUCLEOTIDE SEQUENCE</scope>
    <source>
        <strain evidence="2">10249 10 AB</strain>
    </source>
</reference>
<evidence type="ECO:0000313" key="2">
    <source>
        <dbReference type="EMBL" id="CAE0722749.1"/>
    </source>
</evidence>
<gene>
    <name evidence="2" type="ORF">PAUS00366_LOCUS15505</name>
</gene>
<accession>A0A7S4ELW1</accession>
<dbReference type="EMBL" id="HBIX01022163">
    <property type="protein sequence ID" value="CAE0722749.1"/>
    <property type="molecule type" value="Transcribed_RNA"/>
</dbReference>
<feature type="region of interest" description="Disordered" evidence="1">
    <location>
        <begin position="55"/>
        <end position="132"/>
    </location>
</feature>
<name>A0A7S4ELW1_9STRA</name>
<organism evidence="2">
    <name type="scientific">Pseudo-nitzschia australis</name>
    <dbReference type="NCBI Taxonomy" id="44445"/>
    <lineage>
        <taxon>Eukaryota</taxon>
        <taxon>Sar</taxon>
        <taxon>Stramenopiles</taxon>
        <taxon>Ochrophyta</taxon>
        <taxon>Bacillariophyta</taxon>
        <taxon>Bacillariophyceae</taxon>
        <taxon>Bacillariophycidae</taxon>
        <taxon>Bacillariales</taxon>
        <taxon>Bacillariaceae</taxon>
        <taxon>Pseudo-nitzschia</taxon>
    </lineage>
</organism>